<keyword evidence="1" id="KW-1133">Transmembrane helix</keyword>
<evidence type="ECO:0000256" key="1">
    <source>
        <dbReference type="SAM" id="Phobius"/>
    </source>
</evidence>
<dbReference type="Proteomes" id="UP000326877">
    <property type="component" value="Unassembled WGS sequence"/>
</dbReference>
<gene>
    <name evidence="2" type="ORF">BDV23DRAFT_152219</name>
</gene>
<accession>A0A5N7CCJ8</accession>
<protein>
    <submittedName>
        <fullName evidence="2">Uncharacterized protein</fullName>
    </submittedName>
</protein>
<proteinExistence type="predicted"/>
<reference evidence="2" key="1">
    <citation type="submission" date="2019-04" db="EMBL/GenBank/DDBJ databases">
        <title>Friends and foes A comparative genomics studyof 23 Aspergillus species from section Flavi.</title>
        <authorList>
            <consortium name="DOE Joint Genome Institute"/>
            <person name="Kjaerbolling I."/>
            <person name="Vesth T."/>
            <person name="Frisvad J.C."/>
            <person name="Nybo J.L."/>
            <person name="Theobald S."/>
            <person name="Kildgaard S."/>
            <person name="Isbrandt T."/>
            <person name="Kuo A."/>
            <person name="Sato A."/>
            <person name="Lyhne E.K."/>
            <person name="Kogle M.E."/>
            <person name="Wiebenga A."/>
            <person name="Kun R.S."/>
            <person name="Lubbers R.J."/>
            <person name="Makela M.R."/>
            <person name="Barry K."/>
            <person name="Chovatia M."/>
            <person name="Clum A."/>
            <person name="Daum C."/>
            <person name="Haridas S."/>
            <person name="He G."/>
            <person name="LaButti K."/>
            <person name="Lipzen A."/>
            <person name="Mondo S."/>
            <person name="Riley R."/>
            <person name="Salamov A."/>
            <person name="Simmons B.A."/>
            <person name="Magnuson J.K."/>
            <person name="Henrissat B."/>
            <person name="Mortensen U.H."/>
            <person name="Larsen T.O."/>
            <person name="Devries R.P."/>
            <person name="Grigoriev I.V."/>
            <person name="Machida M."/>
            <person name="Baker S.E."/>
            <person name="Andersen M.R."/>
        </authorList>
    </citation>
    <scope>NUCLEOTIDE SEQUENCE [LARGE SCALE GENOMIC DNA]</scope>
    <source>
        <strain evidence="2">IBT 14317</strain>
    </source>
</reference>
<keyword evidence="1" id="KW-0472">Membrane</keyword>
<organism evidence="2">
    <name type="scientific">Petromyces alliaceus</name>
    <name type="common">Aspergillus alliaceus</name>
    <dbReference type="NCBI Taxonomy" id="209559"/>
    <lineage>
        <taxon>Eukaryota</taxon>
        <taxon>Fungi</taxon>
        <taxon>Dikarya</taxon>
        <taxon>Ascomycota</taxon>
        <taxon>Pezizomycotina</taxon>
        <taxon>Eurotiomycetes</taxon>
        <taxon>Eurotiomycetidae</taxon>
        <taxon>Eurotiales</taxon>
        <taxon>Aspergillaceae</taxon>
        <taxon>Aspergillus</taxon>
        <taxon>Aspergillus subgen. Circumdati</taxon>
    </lineage>
</organism>
<dbReference type="EMBL" id="ML735241">
    <property type="protein sequence ID" value="KAE8391886.1"/>
    <property type="molecule type" value="Genomic_DNA"/>
</dbReference>
<feature type="transmembrane region" description="Helical" evidence="1">
    <location>
        <begin position="25"/>
        <end position="49"/>
    </location>
</feature>
<evidence type="ECO:0000313" key="2">
    <source>
        <dbReference type="EMBL" id="KAE8391886.1"/>
    </source>
</evidence>
<dbReference type="AlphaFoldDB" id="A0A5N7CCJ8"/>
<keyword evidence="1" id="KW-0812">Transmembrane</keyword>
<sequence>MWEANKRLTHFGPGTYFSIEFSRGWFLSVNIAMCLCSFGIEAVHIHYLFGNCAVTL</sequence>
<name>A0A5N7CCJ8_PETAA</name>